<keyword evidence="2" id="KW-1185">Reference proteome</keyword>
<evidence type="ECO:0000313" key="1">
    <source>
        <dbReference type="EMBL" id="SIT46266.1"/>
    </source>
</evidence>
<gene>
    <name evidence="1" type="ORF">BN2476_500137</name>
</gene>
<comment type="caution">
    <text evidence="1">The sequence shown here is derived from an EMBL/GenBank/DDBJ whole genome shotgun (WGS) entry which is preliminary data.</text>
</comment>
<accession>A0A1N7SFU1</accession>
<sequence length="87" mass="10062">MPSRLRLGPFRTSTDAKLMTDRSTKLTLRAENTNRLHDVVPRREPKFAPVSGVRLLGFLLNLYDLVSFKFDRTNRYFSCISREAGNE</sequence>
<organism evidence="1 2">
    <name type="scientific">Paraburkholderia piptadeniae</name>
    <dbReference type="NCBI Taxonomy" id="1701573"/>
    <lineage>
        <taxon>Bacteria</taxon>
        <taxon>Pseudomonadati</taxon>
        <taxon>Pseudomonadota</taxon>
        <taxon>Betaproteobacteria</taxon>
        <taxon>Burkholderiales</taxon>
        <taxon>Burkholderiaceae</taxon>
        <taxon>Paraburkholderia</taxon>
    </lineage>
</organism>
<evidence type="ECO:0000313" key="2">
    <source>
        <dbReference type="Proteomes" id="UP000195569"/>
    </source>
</evidence>
<dbReference type="Proteomes" id="UP000195569">
    <property type="component" value="Unassembled WGS sequence"/>
</dbReference>
<dbReference type="EMBL" id="CYGY02000050">
    <property type="protein sequence ID" value="SIT46266.1"/>
    <property type="molecule type" value="Genomic_DNA"/>
</dbReference>
<reference evidence="1" key="1">
    <citation type="submission" date="2016-12" db="EMBL/GenBank/DDBJ databases">
        <authorList>
            <person name="Moulin L."/>
        </authorList>
    </citation>
    <scope>NUCLEOTIDE SEQUENCE [LARGE SCALE GENOMIC DNA]</scope>
    <source>
        <strain evidence="1">STM 7183</strain>
    </source>
</reference>
<protein>
    <submittedName>
        <fullName evidence="1">Uncharacterized protein</fullName>
    </submittedName>
</protein>
<name>A0A1N7SFU1_9BURK</name>
<dbReference type="AlphaFoldDB" id="A0A1N7SFU1"/>
<proteinExistence type="predicted"/>